<evidence type="ECO:0000256" key="1">
    <source>
        <dbReference type="ARBA" id="ARBA00004429"/>
    </source>
</evidence>
<comment type="similarity">
    <text evidence="2">Belongs to the IgaA family.</text>
</comment>
<keyword evidence="3" id="KW-1003">Cell membrane</keyword>
<evidence type="ECO:0000256" key="3">
    <source>
        <dbReference type="ARBA" id="ARBA00022475"/>
    </source>
</evidence>
<feature type="transmembrane region" description="Helical" evidence="8">
    <location>
        <begin position="647"/>
        <end position="669"/>
    </location>
</feature>
<sequence>MNLLVIILAIFIISLIIMASFLIFRWRRLGNACYSQLMTKTASRKLNTDEYQAIESYLRNALLPMKTHSRYKADYPVLPVKQDNVYTITHPITRFSAATDGIRYWRYYLGETEIHFPALLEPFIKQQNTIELVQTASIPLVIAVNGHFLKDYQQDLSITRVTAKTEHASIQKNGNSSAKLRYVRKETLEEYRLRKSTGILASILMCVGLSLWFMALFVPIPMLPWLMLGAFLFLLGSFWSYFRMPSGRKLASIHCFNGIPKRWGVFSEFEPEQRKNISLGGIDLVYPVHWEPYISHDLDQNTDIDIYTNCYVVRQGRYLSLHEEEKHYPYQRSKKNVMLVVFSVLVMLLLYLYQPVNLSIRLSFAWLYGSNTKVITSFHELQNIPLKEGDVLKVKGVGMCYVPPNILPKANITIFAPFDCVGIYWNSEIPLPMLESEVVENALALVTVVSEQLHPVERKINPTLSATTAKSGMTLLDNFSQIILKTQKLCQNDGDCDRLKNALVNLGNAKNWDNLLKDTESGKLNGTKVLLRSISVDALEKLVDATTASFIYREIDRMVILINSPSPGGVLLLSDEGRALVEYPMQTQYIYEYSALERWRELQGLLELLMKTPFETEGIVTKLSEDPNGTRHIMLHREPDSTSIIRYLGSCLLLTILLVTLIINVILIIKKRQKNRQRLQHITQYYDNCFNERNIHAEFRHRSDGSL</sequence>
<keyword evidence="4" id="KW-0997">Cell inner membrane</keyword>
<dbReference type="OrthoDB" id="8827178at2"/>
<evidence type="ECO:0000313" key="10">
    <source>
        <dbReference type="Proteomes" id="UP000186268"/>
    </source>
</evidence>
<protein>
    <submittedName>
        <fullName evidence="9">Intracellular growth attenuator protein igaA</fullName>
    </submittedName>
</protein>
<evidence type="ECO:0000256" key="2">
    <source>
        <dbReference type="ARBA" id="ARBA00009494"/>
    </source>
</evidence>
<comment type="subcellular location">
    <subcellularLocation>
        <location evidence="1">Cell inner membrane</location>
        <topology evidence="1">Multi-pass membrane protein</topology>
    </subcellularLocation>
</comment>
<evidence type="ECO:0000256" key="6">
    <source>
        <dbReference type="ARBA" id="ARBA00022989"/>
    </source>
</evidence>
<dbReference type="GO" id="GO:0005886">
    <property type="term" value="C:plasma membrane"/>
    <property type="evidence" value="ECO:0007669"/>
    <property type="project" value="UniProtKB-SubCell"/>
</dbReference>
<evidence type="ECO:0000256" key="5">
    <source>
        <dbReference type="ARBA" id="ARBA00022692"/>
    </source>
</evidence>
<accession>A0A1Q5TTX3</accession>
<keyword evidence="5 8" id="KW-0812">Transmembrane</keyword>
<feature type="transmembrane region" description="Helical" evidence="8">
    <location>
        <begin position="6"/>
        <end position="24"/>
    </location>
</feature>
<keyword evidence="7 8" id="KW-0472">Membrane</keyword>
<feature type="transmembrane region" description="Helical" evidence="8">
    <location>
        <begin position="198"/>
        <end position="217"/>
    </location>
</feature>
<name>A0A1Q5TTX3_9GAMM</name>
<organism evidence="9 10">
    <name type="scientific">Xenorhabdus eapokensis</name>
    <dbReference type="NCBI Taxonomy" id="1873482"/>
    <lineage>
        <taxon>Bacteria</taxon>
        <taxon>Pseudomonadati</taxon>
        <taxon>Pseudomonadota</taxon>
        <taxon>Gammaproteobacteria</taxon>
        <taxon>Enterobacterales</taxon>
        <taxon>Morganellaceae</taxon>
        <taxon>Xenorhabdus</taxon>
    </lineage>
</organism>
<gene>
    <name evidence="9" type="ORF">Xedl_01655</name>
</gene>
<reference evidence="9 10" key="1">
    <citation type="submission" date="2016-09" db="EMBL/GenBank/DDBJ databases">
        <title>Xenorhabdus thuongxuanensis sp. nov. and Xenorhabdus eapokensis sp. nov., isolated from Steinernema species.</title>
        <authorList>
            <person name="Kaempfer P."/>
            <person name="Tobias N.J."/>
            <person name="Phan Ke L."/>
            <person name="Bode H.B."/>
            <person name="Glaeser S.P."/>
        </authorList>
    </citation>
    <scope>NUCLEOTIDE SEQUENCE [LARGE SCALE GENOMIC DNA]</scope>
    <source>
        <strain evidence="9 10">DL20</strain>
    </source>
</reference>
<keyword evidence="6 8" id="KW-1133">Transmembrane helix</keyword>
<dbReference type="STRING" id="1873482.Xedl_01655"/>
<dbReference type="Pfam" id="PF07095">
    <property type="entry name" value="IgaA"/>
    <property type="match status" value="1"/>
</dbReference>
<dbReference type="EMBL" id="MKGQ01000008">
    <property type="protein sequence ID" value="OKP03682.1"/>
    <property type="molecule type" value="Genomic_DNA"/>
</dbReference>
<dbReference type="InterPro" id="IPR010771">
    <property type="entry name" value="IgaA"/>
</dbReference>
<evidence type="ECO:0000256" key="7">
    <source>
        <dbReference type="ARBA" id="ARBA00023136"/>
    </source>
</evidence>
<evidence type="ECO:0000313" key="9">
    <source>
        <dbReference type="EMBL" id="OKP03682.1"/>
    </source>
</evidence>
<dbReference type="AlphaFoldDB" id="A0A1Q5TTX3"/>
<feature type="transmembrane region" description="Helical" evidence="8">
    <location>
        <begin position="336"/>
        <end position="353"/>
    </location>
</feature>
<dbReference type="RefSeq" id="WP_074023331.1">
    <property type="nucleotide sequence ID" value="NZ_CAWNAG010000191.1"/>
</dbReference>
<comment type="caution">
    <text evidence="9">The sequence shown here is derived from an EMBL/GenBank/DDBJ whole genome shotgun (WGS) entry which is preliminary data.</text>
</comment>
<keyword evidence="10" id="KW-1185">Reference proteome</keyword>
<dbReference type="Proteomes" id="UP000186268">
    <property type="component" value="Unassembled WGS sequence"/>
</dbReference>
<feature type="transmembrane region" description="Helical" evidence="8">
    <location>
        <begin position="223"/>
        <end position="242"/>
    </location>
</feature>
<evidence type="ECO:0000256" key="4">
    <source>
        <dbReference type="ARBA" id="ARBA00022519"/>
    </source>
</evidence>
<evidence type="ECO:0000256" key="8">
    <source>
        <dbReference type="SAM" id="Phobius"/>
    </source>
</evidence>
<proteinExistence type="inferred from homology"/>